<proteinExistence type="predicted"/>
<keyword evidence="3" id="KW-1185">Reference proteome</keyword>
<dbReference type="Proteomes" id="UP000299102">
    <property type="component" value="Unassembled WGS sequence"/>
</dbReference>
<evidence type="ECO:0000256" key="1">
    <source>
        <dbReference type="SAM" id="Phobius"/>
    </source>
</evidence>
<dbReference type="EMBL" id="BGZK01000424">
    <property type="protein sequence ID" value="GBP42797.1"/>
    <property type="molecule type" value="Genomic_DNA"/>
</dbReference>
<sequence>MPDTLSLSTGVSLGLLAGIVSGVCYLVANGLTWSSGHPRSKFKRVDFELGMRGALRPRSVQSLPANSAGPSAST</sequence>
<protein>
    <submittedName>
        <fullName evidence="2">Uncharacterized protein</fullName>
    </submittedName>
</protein>
<comment type="caution">
    <text evidence="2">The sequence shown here is derived from an EMBL/GenBank/DDBJ whole genome shotgun (WGS) entry which is preliminary data.</text>
</comment>
<organism evidence="2 3">
    <name type="scientific">Eumeta variegata</name>
    <name type="common">Bagworm moth</name>
    <name type="synonym">Eumeta japonica</name>
    <dbReference type="NCBI Taxonomy" id="151549"/>
    <lineage>
        <taxon>Eukaryota</taxon>
        <taxon>Metazoa</taxon>
        <taxon>Ecdysozoa</taxon>
        <taxon>Arthropoda</taxon>
        <taxon>Hexapoda</taxon>
        <taxon>Insecta</taxon>
        <taxon>Pterygota</taxon>
        <taxon>Neoptera</taxon>
        <taxon>Endopterygota</taxon>
        <taxon>Lepidoptera</taxon>
        <taxon>Glossata</taxon>
        <taxon>Ditrysia</taxon>
        <taxon>Tineoidea</taxon>
        <taxon>Psychidae</taxon>
        <taxon>Oiketicinae</taxon>
        <taxon>Eumeta</taxon>
    </lineage>
</organism>
<keyword evidence="1" id="KW-1133">Transmembrane helix</keyword>
<name>A0A4C1VY86_EUMVA</name>
<evidence type="ECO:0000313" key="3">
    <source>
        <dbReference type="Proteomes" id="UP000299102"/>
    </source>
</evidence>
<dbReference type="OrthoDB" id="7441887at2759"/>
<feature type="transmembrane region" description="Helical" evidence="1">
    <location>
        <begin position="12"/>
        <end position="34"/>
    </location>
</feature>
<accession>A0A4C1VY86</accession>
<gene>
    <name evidence="2" type="ORF">EVAR_83314_1</name>
</gene>
<keyword evidence="1" id="KW-0812">Transmembrane</keyword>
<keyword evidence="1" id="KW-0472">Membrane</keyword>
<dbReference type="AlphaFoldDB" id="A0A4C1VY86"/>
<reference evidence="2 3" key="1">
    <citation type="journal article" date="2019" name="Commun. Biol.">
        <title>The bagworm genome reveals a unique fibroin gene that provides high tensile strength.</title>
        <authorList>
            <person name="Kono N."/>
            <person name="Nakamura H."/>
            <person name="Ohtoshi R."/>
            <person name="Tomita M."/>
            <person name="Numata K."/>
            <person name="Arakawa K."/>
        </authorList>
    </citation>
    <scope>NUCLEOTIDE SEQUENCE [LARGE SCALE GENOMIC DNA]</scope>
</reference>
<evidence type="ECO:0000313" key="2">
    <source>
        <dbReference type="EMBL" id="GBP42797.1"/>
    </source>
</evidence>